<evidence type="ECO:0000313" key="11">
    <source>
        <dbReference type="Proteomes" id="UP000447434"/>
    </source>
</evidence>
<keyword evidence="6 9" id="KW-0732">Signal</keyword>
<dbReference type="Pfam" id="PF06404">
    <property type="entry name" value="PSK"/>
    <property type="match status" value="1"/>
</dbReference>
<evidence type="ECO:0000256" key="3">
    <source>
        <dbReference type="ARBA" id="ARBA00022473"/>
    </source>
</evidence>
<dbReference type="PANTHER" id="PTHR33285">
    <property type="entry name" value="PHYTOSULFOKINES 3"/>
    <property type="match status" value="1"/>
</dbReference>
<evidence type="ECO:0000256" key="2">
    <source>
        <dbReference type="ARBA" id="ARBA00010781"/>
    </source>
</evidence>
<organism evidence="10 11">
    <name type="scientific">Lupinus albus</name>
    <name type="common">White lupine</name>
    <name type="synonym">Lupinus termis</name>
    <dbReference type="NCBI Taxonomy" id="3870"/>
    <lineage>
        <taxon>Eukaryota</taxon>
        <taxon>Viridiplantae</taxon>
        <taxon>Streptophyta</taxon>
        <taxon>Embryophyta</taxon>
        <taxon>Tracheophyta</taxon>
        <taxon>Spermatophyta</taxon>
        <taxon>Magnoliopsida</taxon>
        <taxon>eudicotyledons</taxon>
        <taxon>Gunneridae</taxon>
        <taxon>Pentapetalae</taxon>
        <taxon>rosids</taxon>
        <taxon>fabids</taxon>
        <taxon>Fabales</taxon>
        <taxon>Fabaceae</taxon>
        <taxon>Papilionoideae</taxon>
        <taxon>50 kb inversion clade</taxon>
        <taxon>genistoids sensu lato</taxon>
        <taxon>core genistoids</taxon>
        <taxon>Genisteae</taxon>
        <taxon>Lupinus</taxon>
    </lineage>
</organism>
<evidence type="ECO:0000313" key="10">
    <source>
        <dbReference type="EMBL" id="KAE9619620.1"/>
    </source>
</evidence>
<keyword evidence="8 9" id="KW-0339">Growth factor</keyword>
<comment type="PTM">
    <text evidence="9">PSK-alpha is produced by endopeptidase digestion. PSK-beta is produced from PSK-alpha by exopeptidase digestion.</text>
</comment>
<dbReference type="GO" id="GO:0008283">
    <property type="term" value="P:cell population proliferation"/>
    <property type="evidence" value="ECO:0007669"/>
    <property type="project" value="UniProtKB-UniRule"/>
</dbReference>
<reference evidence="11" key="1">
    <citation type="journal article" date="2020" name="Nat. Commun.">
        <title>Genome sequence of the cluster root forming white lupin.</title>
        <authorList>
            <person name="Hufnagel B."/>
            <person name="Marques A."/>
            <person name="Soriano A."/>
            <person name="Marques L."/>
            <person name="Divol F."/>
            <person name="Doumas P."/>
            <person name="Sallet E."/>
            <person name="Mancinotti D."/>
            <person name="Carrere S."/>
            <person name="Marande W."/>
            <person name="Arribat S."/>
            <person name="Keller J."/>
            <person name="Huneau C."/>
            <person name="Blein T."/>
            <person name="Aime D."/>
            <person name="Laguerre M."/>
            <person name="Taylor J."/>
            <person name="Schubert V."/>
            <person name="Nelson M."/>
            <person name="Geu-Flores F."/>
            <person name="Crespi M."/>
            <person name="Gallardo-Guerrero K."/>
            <person name="Delaux P.-M."/>
            <person name="Salse J."/>
            <person name="Berges H."/>
            <person name="Guyot R."/>
            <person name="Gouzy J."/>
            <person name="Peret B."/>
        </authorList>
    </citation>
    <scope>NUCLEOTIDE SEQUENCE [LARGE SCALE GENOMIC DNA]</scope>
    <source>
        <strain evidence="11">cv. Amiga</strain>
    </source>
</reference>
<evidence type="ECO:0000256" key="8">
    <source>
        <dbReference type="ARBA" id="ARBA00023030"/>
    </source>
</evidence>
<evidence type="ECO:0000256" key="9">
    <source>
        <dbReference type="RuleBase" id="RU368031"/>
    </source>
</evidence>
<dbReference type="GO" id="GO:0005576">
    <property type="term" value="C:extracellular region"/>
    <property type="evidence" value="ECO:0007669"/>
    <property type="project" value="UniProtKB-SubCell"/>
</dbReference>
<evidence type="ECO:0000256" key="1">
    <source>
        <dbReference type="ARBA" id="ARBA00004613"/>
    </source>
</evidence>
<dbReference type="OrthoDB" id="1914102at2759"/>
<evidence type="ECO:0000256" key="4">
    <source>
        <dbReference type="ARBA" id="ARBA00022525"/>
    </source>
</evidence>
<evidence type="ECO:0000256" key="5">
    <source>
        <dbReference type="ARBA" id="ARBA00022641"/>
    </source>
</evidence>
<dbReference type="AlphaFoldDB" id="A0A6A5N3B0"/>
<keyword evidence="3 9" id="KW-0217">Developmental protein</keyword>
<evidence type="ECO:0000256" key="7">
    <source>
        <dbReference type="ARBA" id="ARBA00022782"/>
    </source>
</evidence>
<dbReference type="InterPro" id="IPR009438">
    <property type="entry name" value="Phytosulfokine"/>
</dbReference>
<keyword evidence="7 9" id="KW-0221">Differentiation</keyword>
<keyword evidence="5 9" id="KW-0765">Sulfation</keyword>
<keyword evidence="11" id="KW-1185">Reference proteome</keyword>
<dbReference type="GO" id="GO:0030154">
    <property type="term" value="P:cell differentiation"/>
    <property type="evidence" value="ECO:0007669"/>
    <property type="project" value="UniProtKB-UniRule"/>
</dbReference>
<comment type="subcellular location">
    <subcellularLocation>
        <location evidence="1 9">Secreted</location>
    </subcellularLocation>
</comment>
<comment type="function">
    <text evidence="9">Promotes plant cell differentiation, organogenesis and somatic embryogenesis as well as cell proliferation.</text>
</comment>
<dbReference type="EMBL" id="WOCE01000002">
    <property type="protein sequence ID" value="KAE9619620.1"/>
    <property type="molecule type" value="Genomic_DNA"/>
</dbReference>
<dbReference type="Proteomes" id="UP000447434">
    <property type="component" value="Chromosome 2"/>
</dbReference>
<dbReference type="GO" id="GO:0008083">
    <property type="term" value="F:growth factor activity"/>
    <property type="evidence" value="ECO:0007669"/>
    <property type="project" value="UniProtKB-UniRule"/>
</dbReference>
<evidence type="ECO:0000256" key="6">
    <source>
        <dbReference type="ARBA" id="ARBA00022729"/>
    </source>
</evidence>
<keyword evidence="4 9" id="KW-0964">Secreted</keyword>
<dbReference type="PANTHER" id="PTHR33285:SF33">
    <property type="entry name" value="PHYTOSULFOKINE"/>
    <property type="match status" value="1"/>
</dbReference>
<proteinExistence type="inferred from homology"/>
<feature type="chain" id="PRO_5039967787" description="Phytosulfokine" evidence="9">
    <location>
        <begin position="23"/>
        <end position="95"/>
    </location>
</feature>
<comment type="similarity">
    <text evidence="2 9">Belongs to the phytosulfokine family.</text>
</comment>
<comment type="caution">
    <text evidence="10">The sequence shown here is derived from an EMBL/GenBank/DDBJ whole genome shotgun (WGS) entry which is preliminary data.</text>
</comment>
<protein>
    <recommendedName>
        <fullName evidence="9">Phytosulfokine</fullName>
    </recommendedName>
    <component>
        <recommendedName>
            <fullName evidence="9">Phytosulfokine-alpha</fullName>
            <shortName evidence="9">PSK-alpha</shortName>
            <shortName evidence="9">Phytosulfokine-a</shortName>
        </recommendedName>
    </component>
    <component>
        <recommendedName>
            <fullName evidence="9">Phytosulfokine-beta</fullName>
            <shortName evidence="9">PSK-beta</shortName>
            <shortName evidence="9">Phytosulfokine-b</shortName>
        </recommendedName>
    </component>
</protein>
<gene>
    <name evidence="10" type="ORF">Lalb_Chr02g0155181</name>
</gene>
<sequence length="95" mass="10872">MKHKIVLPFFVLLILSSFLASARDLLVPSKGTKQGEKVEKVNGNILGQAYAADLTDHMEELIDSKKCNEKDEECFIRRMIAEAHLDYIYTEHHKP</sequence>
<name>A0A6A5N3B0_LUPAL</name>
<comment type="PTM">
    <text evidence="9">Sulfation is important for activity and for the binding to a putative membrane receptor.</text>
</comment>
<accession>A0A6A5N3B0</accession>
<feature type="signal peptide" evidence="9">
    <location>
        <begin position="1"/>
        <end position="22"/>
    </location>
</feature>